<evidence type="ECO:0000256" key="1">
    <source>
        <dbReference type="SAM" id="MobiDB-lite"/>
    </source>
</evidence>
<sequence length="362" mass="40654">MVRALPTEIVHHIIILSLPEETTYATYKDRYRSLLAYSLVDSKWRTLAQKELYSVLYVTESKYLKSGLLAKAQSLGGGRRLHLGVPESQWRRRDYSDAEAELPSLDGVKEVILTDLRLSEEDLMKLTGEFCDLGARLRRVDPSSLQTSKRSISTTASSAPMTTRTTVPGTLRLVSPSLPPHLPAPPHSFPPRRSTLPQHLPSVDSMALAIQPTSSTTPLHRAGGHHRRHSRVGHRRARLSQLASTDRSSTQVAINPDPRHNLQRYSRLPLAVFHLPTTPLFVPFFRTTDHQRPPLGCTRATPVGHHLAPYRPPLCRRDLQNQSYVRQDTHYTHGTRARGRRRRMGLGGFEEFSCVGAREGSG</sequence>
<keyword evidence="3" id="KW-1185">Reference proteome</keyword>
<evidence type="ECO:0000313" key="3">
    <source>
        <dbReference type="Proteomes" id="UP000193467"/>
    </source>
</evidence>
<feature type="region of interest" description="Disordered" evidence="1">
    <location>
        <begin position="214"/>
        <end position="235"/>
    </location>
</feature>
<dbReference type="AlphaFoldDB" id="A0A1Y2EQK0"/>
<dbReference type="InParanoid" id="A0A1Y2EQK0"/>
<evidence type="ECO:0000313" key="2">
    <source>
        <dbReference type="EMBL" id="ORY73819.1"/>
    </source>
</evidence>
<dbReference type="Proteomes" id="UP000193467">
    <property type="component" value="Unassembled WGS sequence"/>
</dbReference>
<proteinExistence type="predicted"/>
<evidence type="ECO:0008006" key="4">
    <source>
        <dbReference type="Google" id="ProtNLM"/>
    </source>
</evidence>
<dbReference type="EMBL" id="MCGR01000044">
    <property type="protein sequence ID" value="ORY73819.1"/>
    <property type="molecule type" value="Genomic_DNA"/>
</dbReference>
<name>A0A1Y2EQK0_9BASI</name>
<organism evidence="2 3">
    <name type="scientific">Leucosporidium creatinivorum</name>
    <dbReference type="NCBI Taxonomy" id="106004"/>
    <lineage>
        <taxon>Eukaryota</taxon>
        <taxon>Fungi</taxon>
        <taxon>Dikarya</taxon>
        <taxon>Basidiomycota</taxon>
        <taxon>Pucciniomycotina</taxon>
        <taxon>Microbotryomycetes</taxon>
        <taxon>Leucosporidiales</taxon>
        <taxon>Leucosporidium</taxon>
    </lineage>
</organism>
<reference evidence="2 3" key="1">
    <citation type="submission" date="2016-07" db="EMBL/GenBank/DDBJ databases">
        <title>Pervasive Adenine N6-methylation of Active Genes in Fungi.</title>
        <authorList>
            <consortium name="DOE Joint Genome Institute"/>
            <person name="Mondo S.J."/>
            <person name="Dannebaum R.O."/>
            <person name="Kuo R.C."/>
            <person name="Labutti K."/>
            <person name="Haridas S."/>
            <person name="Kuo A."/>
            <person name="Salamov A."/>
            <person name="Ahrendt S.R."/>
            <person name="Lipzen A."/>
            <person name="Sullivan W."/>
            <person name="Andreopoulos W.B."/>
            <person name="Clum A."/>
            <person name="Lindquist E."/>
            <person name="Daum C."/>
            <person name="Ramamoorthy G.K."/>
            <person name="Gryganskyi A."/>
            <person name="Culley D."/>
            <person name="Magnuson J.K."/>
            <person name="James T.Y."/>
            <person name="O'Malley M.A."/>
            <person name="Stajich J.E."/>
            <person name="Spatafora J.W."/>
            <person name="Visel A."/>
            <person name="Grigoriev I.V."/>
        </authorList>
    </citation>
    <scope>NUCLEOTIDE SEQUENCE [LARGE SCALE GENOMIC DNA]</scope>
    <source>
        <strain evidence="2 3">62-1032</strain>
    </source>
</reference>
<accession>A0A1Y2EQK0</accession>
<gene>
    <name evidence="2" type="ORF">BCR35DRAFT_144969</name>
</gene>
<feature type="region of interest" description="Disordered" evidence="1">
    <location>
        <begin position="142"/>
        <end position="199"/>
    </location>
</feature>
<protein>
    <recommendedName>
        <fullName evidence="4">F-box domain-containing protein</fullName>
    </recommendedName>
</protein>
<feature type="compositionally biased region" description="Basic residues" evidence="1">
    <location>
        <begin position="222"/>
        <end position="235"/>
    </location>
</feature>
<comment type="caution">
    <text evidence="2">The sequence shown here is derived from an EMBL/GenBank/DDBJ whole genome shotgun (WGS) entry which is preliminary data.</text>
</comment>
<feature type="compositionally biased region" description="Polar residues" evidence="1">
    <location>
        <begin position="143"/>
        <end position="168"/>
    </location>
</feature>
<feature type="compositionally biased region" description="Pro residues" evidence="1">
    <location>
        <begin position="177"/>
        <end position="189"/>
    </location>
</feature>